<dbReference type="InterPro" id="IPR011854">
    <property type="entry name" value="HypE"/>
</dbReference>
<dbReference type="InterPro" id="IPR010918">
    <property type="entry name" value="PurM-like_C_dom"/>
</dbReference>
<dbReference type="Pfam" id="PF00586">
    <property type="entry name" value="AIRS"/>
    <property type="match status" value="1"/>
</dbReference>
<sequence length="333" mass="34727">MDKITLAHGAGGNASKNLINKIFKKYFSNKTLDALDDAAVLKISGLKAAFSTDSFVINPIFFNGGDIGKLSVCGTINDISMMGATPAAMSAAAIIEEGFPLKDLERIAKSMSVAAKNAGVEIVTGDTKVVKKGEADGIFINTSAIGVIKNGVNLSGKNAKSGDKIIVSGNIAEHGISIMLSRDNFGFKNNIKSDCACLNGLTGGILKVCPNVHVLRDPTRGGVAATLNEIAESSNVGIIIDAKSVPVAKEVAAICRVLGFDPLYIANEGKLLSIQSAADTVKVLNACQKNKLGKNAKVIAEVVNSPKGVWVKTASGALRKVLNSDMEQLPRIC</sequence>
<dbReference type="STRING" id="1408281.Epro_0309"/>
<dbReference type="PATRIC" id="fig|1408281.3.peg.321"/>
<dbReference type="PANTHER" id="PTHR30303:SF0">
    <property type="entry name" value="CARBAMOYL DEHYDRATASE HYPE"/>
    <property type="match status" value="1"/>
</dbReference>
<dbReference type="Gene3D" id="3.30.1330.10">
    <property type="entry name" value="PurM-like, N-terminal domain"/>
    <property type="match status" value="1"/>
</dbReference>
<feature type="domain" description="PurM-like C-terminal" evidence="3">
    <location>
        <begin position="160"/>
        <end position="308"/>
    </location>
</feature>
<dbReference type="RefSeq" id="WP_052569955.1">
    <property type="nucleotide sequence ID" value="NZ_CP009498.1"/>
</dbReference>
<dbReference type="CDD" id="cd02197">
    <property type="entry name" value="HypE"/>
    <property type="match status" value="1"/>
</dbReference>
<name>A0A0G3WH80_9BACT</name>
<dbReference type="EMBL" id="CP009498">
    <property type="protein sequence ID" value="AKL97688.1"/>
    <property type="molecule type" value="Genomic_DNA"/>
</dbReference>
<proteinExistence type="inferred from homology"/>
<dbReference type="InterPro" id="IPR016188">
    <property type="entry name" value="PurM-like_N"/>
</dbReference>
<dbReference type="PANTHER" id="PTHR30303">
    <property type="entry name" value="HYDROGENASE ISOENZYMES FORMATION PROTEIN HYPE"/>
    <property type="match status" value="1"/>
</dbReference>
<dbReference type="SUPFAM" id="SSF55326">
    <property type="entry name" value="PurM N-terminal domain-like"/>
    <property type="match status" value="1"/>
</dbReference>
<dbReference type="GO" id="GO:0051604">
    <property type="term" value="P:protein maturation"/>
    <property type="evidence" value="ECO:0007669"/>
    <property type="project" value="TreeGrafter"/>
</dbReference>
<comment type="similarity">
    <text evidence="1">Belongs to the HypE family.</text>
</comment>
<dbReference type="KEGG" id="epo:Epro_0309"/>
<accession>A0A0G3WH80</accession>
<dbReference type="AlphaFoldDB" id="A0A0G3WH80"/>
<reference evidence="4 5" key="1">
    <citation type="submission" date="2014-09" db="EMBL/GenBank/DDBJ databases">
        <title>Complete genome sequence of Endomicrobium proavitum.</title>
        <authorList>
            <person name="Zheng H."/>
        </authorList>
    </citation>
    <scope>NUCLEOTIDE SEQUENCE [LARGE SCALE GENOMIC DNA]</scope>
    <source>
        <strain evidence="4 5">Rsa215</strain>
    </source>
</reference>
<dbReference type="Proteomes" id="UP000035337">
    <property type="component" value="Chromosome"/>
</dbReference>
<dbReference type="OrthoDB" id="9801934at2"/>
<gene>
    <name evidence="4" type="primary">hypE</name>
    <name evidence="4" type="ORF">Epro_0309</name>
</gene>
<organism evidence="4 5">
    <name type="scientific">Endomicrobium proavitum</name>
    <dbReference type="NCBI Taxonomy" id="1408281"/>
    <lineage>
        <taxon>Bacteria</taxon>
        <taxon>Pseudomonadati</taxon>
        <taxon>Elusimicrobiota</taxon>
        <taxon>Endomicrobiia</taxon>
        <taxon>Endomicrobiales</taxon>
        <taxon>Endomicrobiaceae</taxon>
        <taxon>Endomicrobium</taxon>
    </lineage>
</organism>
<dbReference type="InterPro" id="IPR036921">
    <property type="entry name" value="PurM-like_N_sf"/>
</dbReference>
<dbReference type="NCBIfam" id="TIGR02124">
    <property type="entry name" value="hypE"/>
    <property type="match status" value="1"/>
</dbReference>
<dbReference type="SUPFAM" id="SSF56042">
    <property type="entry name" value="PurM C-terminal domain-like"/>
    <property type="match status" value="1"/>
</dbReference>
<dbReference type="PIRSF" id="PIRSF005644">
    <property type="entry name" value="Hdrgns_mtr_HypE"/>
    <property type="match status" value="1"/>
</dbReference>
<keyword evidence="5" id="KW-1185">Reference proteome</keyword>
<evidence type="ECO:0000313" key="5">
    <source>
        <dbReference type="Proteomes" id="UP000035337"/>
    </source>
</evidence>
<evidence type="ECO:0000256" key="1">
    <source>
        <dbReference type="ARBA" id="ARBA00006243"/>
    </source>
</evidence>
<dbReference type="Gene3D" id="3.90.650.10">
    <property type="entry name" value="PurM-like C-terminal domain"/>
    <property type="match status" value="1"/>
</dbReference>
<evidence type="ECO:0000313" key="4">
    <source>
        <dbReference type="EMBL" id="AKL97688.1"/>
    </source>
</evidence>
<evidence type="ECO:0000259" key="2">
    <source>
        <dbReference type="Pfam" id="PF00586"/>
    </source>
</evidence>
<feature type="domain" description="PurM-like N-terminal" evidence="2">
    <location>
        <begin position="36"/>
        <end position="148"/>
    </location>
</feature>
<protein>
    <submittedName>
        <fullName evidence="4">Carbamoyl phosphate phosphatase, hydrogenase 3 maturation protein</fullName>
    </submittedName>
</protein>
<evidence type="ECO:0000259" key="3">
    <source>
        <dbReference type="Pfam" id="PF02769"/>
    </source>
</evidence>
<dbReference type="Pfam" id="PF02769">
    <property type="entry name" value="AIRS_C"/>
    <property type="match status" value="1"/>
</dbReference>
<dbReference type="InterPro" id="IPR036676">
    <property type="entry name" value="PurM-like_C_sf"/>
</dbReference>